<dbReference type="SUPFAM" id="SSF46785">
    <property type="entry name" value="Winged helix' DNA-binding domain"/>
    <property type="match status" value="1"/>
</dbReference>
<comment type="caution">
    <text evidence="4">The sequence shown here is derived from an EMBL/GenBank/DDBJ whole genome shotgun (WGS) entry which is preliminary data.</text>
</comment>
<dbReference type="InterPro" id="IPR013196">
    <property type="entry name" value="HTH_11"/>
</dbReference>
<feature type="binding site" evidence="1">
    <location>
        <position position="148"/>
    </location>
    <ligand>
        <name>Ni(2+)</name>
        <dbReference type="ChEBI" id="CHEBI:49786"/>
    </ligand>
</feature>
<organism evidence="4 5">
    <name type="scientific">Caryophanon tenue</name>
    <dbReference type="NCBI Taxonomy" id="33978"/>
    <lineage>
        <taxon>Bacteria</taxon>
        <taxon>Bacillati</taxon>
        <taxon>Bacillota</taxon>
        <taxon>Bacilli</taxon>
        <taxon>Bacillales</taxon>
        <taxon>Caryophanaceae</taxon>
        <taxon>Caryophanon</taxon>
    </lineage>
</organism>
<feature type="domain" description="3H" evidence="2">
    <location>
        <begin position="77"/>
        <end position="173"/>
    </location>
</feature>
<feature type="domain" description="Helix-turn-helix type 11" evidence="3">
    <location>
        <begin position="9"/>
        <end position="61"/>
    </location>
</feature>
<gene>
    <name evidence="4" type="ORF">A6M13_01010</name>
</gene>
<protein>
    <submittedName>
        <fullName evidence="4">Transcriptional regulator</fullName>
    </submittedName>
</protein>
<dbReference type="InterPro" id="IPR035922">
    <property type="entry name" value="3H_dom_sf"/>
</dbReference>
<dbReference type="PANTHER" id="PTHR40068:SF1">
    <property type="entry name" value="TRANSCRIPTION REPRESSOR NIAR-RELATED"/>
    <property type="match status" value="1"/>
</dbReference>
<feature type="binding site" evidence="1">
    <location>
        <position position="150"/>
    </location>
    <ligand>
        <name>Ni(2+)</name>
        <dbReference type="ChEBI" id="CHEBI:49786"/>
    </ligand>
</feature>
<dbReference type="AlphaFoldDB" id="A0A1C0YMQ9"/>
<proteinExistence type="predicted"/>
<dbReference type="InterPro" id="IPR036390">
    <property type="entry name" value="WH_DNA-bd_sf"/>
</dbReference>
<dbReference type="OrthoDB" id="9792661at2"/>
<dbReference type="InterPro" id="IPR004173">
    <property type="entry name" value="3H_domain"/>
</dbReference>
<dbReference type="InterPro" id="IPR026043">
    <property type="entry name" value="NadR"/>
</dbReference>
<dbReference type="SUPFAM" id="SSF75500">
    <property type="entry name" value="Putative transcriptional regulator TM1602, C-terminal domain"/>
    <property type="match status" value="1"/>
</dbReference>
<keyword evidence="1" id="KW-0533">Nickel</keyword>
<evidence type="ECO:0000256" key="1">
    <source>
        <dbReference type="PIRSR" id="PIRSR037847-1"/>
    </source>
</evidence>
<dbReference type="PANTHER" id="PTHR40068">
    <property type="entry name" value="TRANSCRIPTION REPRESSOR NIAR-RELATED"/>
    <property type="match status" value="1"/>
</dbReference>
<dbReference type="GO" id="GO:0046872">
    <property type="term" value="F:metal ion binding"/>
    <property type="evidence" value="ECO:0007669"/>
    <property type="project" value="UniProtKB-KW"/>
</dbReference>
<reference evidence="4 5" key="1">
    <citation type="submission" date="2016-07" db="EMBL/GenBank/DDBJ databases">
        <title>Caryophanon tenue genome sequencing.</title>
        <authorList>
            <person name="Verma A."/>
            <person name="Pal Y."/>
            <person name="Krishnamurthi S."/>
        </authorList>
    </citation>
    <scope>NUCLEOTIDE SEQUENCE [LARGE SCALE GENOMIC DNA]</scope>
    <source>
        <strain evidence="4 5">DSM 14152</strain>
    </source>
</reference>
<dbReference type="Pfam" id="PF08279">
    <property type="entry name" value="HTH_11"/>
    <property type="match status" value="1"/>
</dbReference>
<evidence type="ECO:0000313" key="4">
    <source>
        <dbReference type="EMBL" id="OCS88456.1"/>
    </source>
</evidence>
<dbReference type="Gene3D" id="3.30.1340.20">
    <property type="entry name" value="3H domain"/>
    <property type="match status" value="1"/>
</dbReference>
<dbReference type="Pfam" id="PF02829">
    <property type="entry name" value="3H"/>
    <property type="match status" value="1"/>
</dbReference>
<name>A0A1C0YMQ9_9BACL</name>
<keyword evidence="1" id="KW-0479">Metal-binding</keyword>
<dbReference type="Gene3D" id="1.10.10.10">
    <property type="entry name" value="Winged helix-like DNA-binding domain superfamily/Winged helix DNA-binding domain"/>
    <property type="match status" value="1"/>
</dbReference>
<dbReference type="EMBL" id="MASJ01000001">
    <property type="protein sequence ID" value="OCS88456.1"/>
    <property type="molecule type" value="Genomic_DNA"/>
</dbReference>
<dbReference type="InterPro" id="IPR036388">
    <property type="entry name" value="WH-like_DNA-bd_sf"/>
</dbReference>
<sequence>MKKILGEQRRNLLLNHLKQATAPITGTDLAKLANVSRQVIVNDITLLKARHEPILSTSQGYVYLAQSAETPQFERTIACLHTQADTEDEMFTIVDFGVTIKSVTVEHPVYGEITARMHVSNRHEVRDFIEKVTASNASYLSSLTGGTHLHVLCAPSEQALDQAIEALRQKGYLIEDSL</sequence>
<evidence type="ECO:0000259" key="2">
    <source>
        <dbReference type="Pfam" id="PF02829"/>
    </source>
</evidence>
<feature type="binding site" evidence="1">
    <location>
        <position position="81"/>
    </location>
    <ligand>
        <name>Ni(2+)</name>
        <dbReference type="ChEBI" id="CHEBI:49786"/>
    </ligand>
</feature>
<evidence type="ECO:0000313" key="5">
    <source>
        <dbReference type="Proteomes" id="UP000093199"/>
    </source>
</evidence>
<evidence type="ECO:0000259" key="3">
    <source>
        <dbReference type="Pfam" id="PF08279"/>
    </source>
</evidence>
<dbReference type="PIRSF" id="PIRSF037847">
    <property type="entry name" value="NiaR"/>
    <property type="match status" value="1"/>
</dbReference>
<feature type="binding site" evidence="1">
    <location>
        <position position="89"/>
    </location>
    <ligand>
        <name>Ni(2+)</name>
        <dbReference type="ChEBI" id="CHEBI:49786"/>
    </ligand>
</feature>
<accession>A0A1C0YMQ9</accession>
<dbReference type="Proteomes" id="UP000093199">
    <property type="component" value="Unassembled WGS sequence"/>
</dbReference>
<dbReference type="RefSeq" id="WP_066542250.1">
    <property type="nucleotide sequence ID" value="NZ_MASJ01000001.1"/>
</dbReference>
<dbReference type="STRING" id="33978.A6M13_01010"/>
<keyword evidence="5" id="KW-1185">Reference proteome</keyword>